<gene>
    <name evidence="1" type="ORF">GSLYS_00010521001</name>
</gene>
<evidence type="ECO:0000313" key="2">
    <source>
        <dbReference type="Proteomes" id="UP001497497"/>
    </source>
</evidence>
<dbReference type="GO" id="GO:0006412">
    <property type="term" value="P:translation"/>
    <property type="evidence" value="ECO:0007669"/>
    <property type="project" value="InterPro"/>
</dbReference>
<dbReference type="GO" id="GO:0015934">
    <property type="term" value="C:large ribosomal subunit"/>
    <property type="evidence" value="ECO:0007669"/>
    <property type="project" value="InterPro"/>
</dbReference>
<evidence type="ECO:0000313" key="1">
    <source>
        <dbReference type="EMBL" id="CAL1536608.1"/>
    </source>
</evidence>
<dbReference type="GO" id="GO:0005739">
    <property type="term" value="C:mitochondrion"/>
    <property type="evidence" value="ECO:0007669"/>
    <property type="project" value="TreeGrafter"/>
</dbReference>
<proteinExistence type="predicted"/>
<organism evidence="1 2">
    <name type="scientific">Lymnaea stagnalis</name>
    <name type="common">Great pond snail</name>
    <name type="synonym">Helix stagnalis</name>
    <dbReference type="NCBI Taxonomy" id="6523"/>
    <lineage>
        <taxon>Eukaryota</taxon>
        <taxon>Metazoa</taxon>
        <taxon>Spiralia</taxon>
        <taxon>Lophotrochozoa</taxon>
        <taxon>Mollusca</taxon>
        <taxon>Gastropoda</taxon>
        <taxon>Heterobranchia</taxon>
        <taxon>Euthyneura</taxon>
        <taxon>Panpulmonata</taxon>
        <taxon>Hygrophila</taxon>
        <taxon>Lymnaeoidea</taxon>
        <taxon>Lymnaeidae</taxon>
        <taxon>Lymnaea</taxon>
    </lineage>
</organism>
<comment type="caution">
    <text evidence="1">The sequence shown here is derived from an EMBL/GenBank/DDBJ whole genome shotgun (WGS) entry which is preliminary data.</text>
</comment>
<evidence type="ECO:0008006" key="3">
    <source>
        <dbReference type="Google" id="ProtNLM"/>
    </source>
</evidence>
<dbReference type="SUPFAM" id="SSF55129">
    <property type="entry name" value="Ribosomal protein L30p/L7e"/>
    <property type="match status" value="1"/>
</dbReference>
<dbReference type="PANTHER" id="PTHR15892:SF2">
    <property type="entry name" value="LARGE RIBOSOMAL SUBUNIT PROTEIN UL30M"/>
    <property type="match status" value="1"/>
</dbReference>
<sequence length="246" mass="29863">MLKMSASLQIPRFIPLLSAIRLHNVECVRYKSRGLIPRRKKPIQKWFDPKDNSWAEPILEHQKQKEAQPEQEPSVLHMVYRIKDHYTRPFWEKDVLKEFGLFEKAYNAVALKNTPEINEKLRIIQHLIRIKPVTFPYGLPKDEDDFKHCYLRENGEFVVRQRIHDQSDEVEQAWAEVRMVEEESEEENIWKMDRDTIVKECDRVLQTFKLSEEYFREKYIYKYNQDGKEHRYTGEDNIASQRQDWY</sequence>
<reference evidence="1 2" key="1">
    <citation type="submission" date="2024-04" db="EMBL/GenBank/DDBJ databases">
        <authorList>
            <consortium name="Genoscope - CEA"/>
            <person name="William W."/>
        </authorList>
    </citation>
    <scope>NUCLEOTIDE SEQUENCE [LARGE SCALE GENOMIC DNA]</scope>
</reference>
<dbReference type="AlphaFoldDB" id="A0AAV2HWB4"/>
<keyword evidence="2" id="KW-1185">Reference proteome</keyword>
<dbReference type="InterPro" id="IPR005996">
    <property type="entry name" value="Ribosomal_uL30_bac-type"/>
</dbReference>
<protein>
    <recommendedName>
        <fullName evidence="3">39S ribosomal protein L30, mitochondrial</fullName>
    </recommendedName>
</protein>
<dbReference type="PANTHER" id="PTHR15892">
    <property type="entry name" value="MITOCHONDRIAL RIBOSOMAL PROTEIN L30"/>
    <property type="match status" value="1"/>
</dbReference>
<dbReference type="InterPro" id="IPR036919">
    <property type="entry name" value="Ribo_uL30_ferredoxin-like_sf"/>
</dbReference>
<name>A0AAV2HWB4_LYMST</name>
<dbReference type="EMBL" id="CAXITT010000234">
    <property type="protein sequence ID" value="CAL1536608.1"/>
    <property type="molecule type" value="Genomic_DNA"/>
</dbReference>
<dbReference type="Proteomes" id="UP001497497">
    <property type="component" value="Unassembled WGS sequence"/>
</dbReference>
<accession>A0AAV2HWB4</accession>
<dbReference type="GO" id="GO:0003735">
    <property type="term" value="F:structural constituent of ribosome"/>
    <property type="evidence" value="ECO:0007669"/>
    <property type="project" value="InterPro"/>
</dbReference>